<dbReference type="Proteomes" id="UP000570678">
    <property type="component" value="Unassembled WGS sequence"/>
</dbReference>
<evidence type="ECO:0000256" key="1">
    <source>
        <dbReference type="SAM" id="Phobius"/>
    </source>
</evidence>
<feature type="transmembrane region" description="Helical" evidence="1">
    <location>
        <begin position="16"/>
        <end position="38"/>
    </location>
</feature>
<evidence type="ECO:0000313" key="2">
    <source>
        <dbReference type="EMBL" id="NKY58840.1"/>
    </source>
</evidence>
<gene>
    <name evidence="2" type="ORF">HGA15_22380</name>
</gene>
<keyword evidence="3" id="KW-1185">Reference proteome</keyword>
<organism evidence="2 3">
    <name type="scientific">Nocardia flavorosea</name>
    <dbReference type="NCBI Taxonomy" id="53429"/>
    <lineage>
        <taxon>Bacteria</taxon>
        <taxon>Bacillati</taxon>
        <taxon>Actinomycetota</taxon>
        <taxon>Actinomycetes</taxon>
        <taxon>Mycobacteriales</taxon>
        <taxon>Nocardiaceae</taxon>
        <taxon>Nocardia</taxon>
    </lineage>
</organism>
<sequence>MEPRVPIVREKPLRTWLWPTLLVFGFVVGVALVVMMMVSSADFGDEPARVTPTPGSCHPFCTNTGAPPAP</sequence>
<keyword evidence="1" id="KW-1133">Transmembrane helix</keyword>
<reference evidence="2 3" key="1">
    <citation type="submission" date="2020-04" db="EMBL/GenBank/DDBJ databases">
        <title>MicrobeNet Type strains.</title>
        <authorList>
            <person name="Nicholson A.C."/>
        </authorList>
    </citation>
    <scope>NUCLEOTIDE SEQUENCE [LARGE SCALE GENOMIC DNA]</scope>
    <source>
        <strain evidence="2 3">JCM 3332</strain>
    </source>
</reference>
<name>A0A846YMK9_9NOCA</name>
<evidence type="ECO:0000313" key="3">
    <source>
        <dbReference type="Proteomes" id="UP000570678"/>
    </source>
</evidence>
<dbReference type="EMBL" id="JAAXOT010000012">
    <property type="protein sequence ID" value="NKY58840.1"/>
    <property type="molecule type" value="Genomic_DNA"/>
</dbReference>
<protein>
    <submittedName>
        <fullName evidence="2">Uncharacterized protein</fullName>
    </submittedName>
</protein>
<dbReference type="AlphaFoldDB" id="A0A846YMK9"/>
<keyword evidence="1" id="KW-0812">Transmembrane</keyword>
<keyword evidence="1" id="KW-0472">Membrane</keyword>
<proteinExistence type="predicted"/>
<accession>A0A846YMK9</accession>
<comment type="caution">
    <text evidence="2">The sequence shown here is derived from an EMBL/GenBank/DDBJ whole genome shotgun (WGS) entry which is preliminary data.</text>
</comment>